<accession>A0A1I1S9W3</accession>
<proteinExistence type="predicted"/>
<evidence type="ECO:0000313" key="1">
    <source>
        <dbReference type="EMBL" id="SFD43122.1"/>
    </source>
</evidence>
<name>A0A1I1S9W3_9FLAO</name>
<dbReference type="AlphaFoldDB" id="A0A1I1S9W3"/>
<dbReference type="RefSeq" id="WP_139205282.1">
    <property type="nucleotide sequence ID" value="NZ_FOMI01000016.1"/>
</dbReference>
<dbReference type="EMBL" id="FOMI01000016">
    <property type="protein sequence ID" value="SFD43122.1"/>
    <property type="molecule type" value="Genomic_DNA"/>
</dbReference>
<sequence>MKESEKLPINNIIVFDGINEYNTNQINSNPKIRTLVNNAIYLGGFPTLIERINSENGTVYVTTNTEFSHWKSDLKNVSIELLDLWNQSKP</sequence>
<dbReference type="OrthoDB" id="1447022at2"/>
<reference evidence="2" key="1">
    <citation type="submission" date="2016-10" db="EMBL/GenBank/DDBJ databases">
        <authorList>
            <person name="Varghese N."/>
            <person name="Submissions S."/>
        </authorList>
    </citation>
    <scope>NUCLEOTIDE SEQUENCE [LARGE SCALE GENOMIC DNA]</scope>
    <source>
        <strain evidence="2">DSM 25730</strain>
    </source>
</reference>
<dbReference type="Proteomes" id="UP000199439">
    <property type="component" value="Unassembled WGS sequence"/>
</dbReference>
<organism evidence="1 2">
    <name type="scientific">Algibacter pectinivorans</name>
    <dbReference type="NCBI Taxonomy" id="870482"/>
    <lineage>
        <taxon>Bacteria</taxon>
        <taxon>Pseudomonadati</taxon>
        <taxon>Bacteroidota</taxon>
        <taxon>Flavobacteriia</taxon>
        <taxon>Flavobacteriales</taxon>
        <taxon>Flavobacteriaceae</taxon>
        <taxon>Algibacter</taxon>
    </lineage>
</organism>
<gene>
    <name evidence="1" type="ORF">SAMN04487987_1167</name>
</gene>
<protein>
    <submittedName>
        <fullName evidence="1">Uncharacterized protein</fullName>
    </submittedName>
</protein>
<keyword evidence="2" id="KW-1185">Reference proteome</keyword>
<evidence type="ECO:0000313" key="2">
    <source>
        <dbReference type="Proteomes" id="UP000199439"/>
    </source>
</evidence>